<sequence length="235" mass="24887">MTSARYARQRAASRASSRMYRCIRHISQAMQRYIRRGGARATISKLDVYETNADSAVGDGRLVQAAVAYLTALLVVAAAVSCVGCVGLFSFHGGLRGERRSCLSRRRGGGGCIANEHRGGSTGAPLCRLPLREAAECRQGAVGRRAQSLRRRILRLTSSLDRTGTLQTAAQAATAEHLAASGPQLRFFGAVPARDTAGTAPAISGHPEDPLSVRQKWAAARGAVCSRAARPHGPP</sequence>
<evidence type="ECO:0000256" key="1">
    <source>
        <dbReference type="SAM" id="Phobius"/>
    </source>
</evidence>
<keyword evidence="1" id="KW-0812">Transmembrane</keyword>
<gene>
    <name evidence="2" type="ORF">LSCM4_04336</name>
</gene>
<evidence type="ECO:0000313" key="2">
    <source>
        <dbReference type="EMBL" id="KAG5475751.1"/>
    </source>
</evidence>
<dbReference type="RefSeq" id="XP_067062259.1">
    <property type="nucleotide sequence ID" value="XM_067206322.1"/>
</dbReference>
<keyword evidence="1" id="KW-0472">Membrane</keyword>
<protein>
    <submittedName>
        <fullName evidence="2">Uncharacterized protein</fullName>
    </submittedName>
</protein>
<proteinExistence type="predicted"/>
<reference evidence="3" key="1">
    <citation type="journal article" date="2021" name="Microbiol. Resour. Announc.">
        <title>LGAAP: Leishmaniinae Genome Assembly and Annotation Pipeline.</title>
        <authorList>
            <person name="Almutairi H."/>
            <person name="Urbaniak M.D."/>
            <person name="Bates M.D."/>
            <person name="Jariyapan N."/>
            <person name="Kwakye-Nuako G."/>
            <person name="Thomaz-Soccol V."/>
            <person name="Al-Salem W.S."/>
            <person name="Dillon R.J."/>
            <person name="Bates P.A."/>
            <person name="Gatherer D."/>
        </authorList>
    </citation>
    <scope>NUCLEOTIDE SEQUENCE [LARGE SCALE GENOMIC DNA]</scope>
</reference>
<organism evidence="2 3">
    <name type="scientific">Leishmania orientalis</name>
    <dbReference type="NCBI Taxonomy" id="2249476"/>
    <lineage>
        <taxon>Eukaryota</taxon>
        <taxon>Discoba</taxon>
        <taxon>Euglenozoa</taxon>
        <taxon>Kinetoplastea</taxon>
        <taxon>Metakinetoplastina</taxon>
        <taxon>Trypanosomatida</taxon>
        <taxon>Trypanosomatidae</taxon>
        <taxon>Leishmaniinae</taxon>
        <taxon>Leishmania</taxon>
    </lineage>
</organism>
<keyword evidence="1" id="KW-1133">Transmembrane helix</keyword>
<dbReference type="KEGG" id="loi:92360256"/>
<reference evidence="3" key="2">
    <citation type="journal article" date="2021" name="Sci. Data">
        <title>Chromosome-scale genome sequencing, assembly and annotation of six genomes from subfamily Leishmaniinae.</title>
        <authorList>
            <person name="Almutairi H."/>
            <person name="Urbaniak M.D."/>
            <person name="Bates M.D."/>
            <person name="Jariyapan N."/>
            <person name="Kwakye-Nuako G."/>
            <person name="Thomaz Soccol V."/>
            <person name="Al-Salem W.S."/>
            <person name="Dillon R.J."/>
            <person name="Bates P.A."/>
            <person name="Gatherer D."/>
        </authorList>
    </citation>
    <scope>NUCLEOTIDE SEQUENCE [LARGE SCALE GENOMIC DNA]</scope>
</reference>
<dbReference type="AlphaFoldDB" id="A0A836HDG8"/>
<dbReference type="GeneID" id="92360256"/>
<evidence type="ECO:0000313" key="3">
    <source>
        <dbReference type="Proteomes" id="UP000674143"/>
    </source>
</evidence>
<feature type="transmembrane region" description="Helical" evidence="1">
    <location>
        <begin position="66"/>
        <end position="91"/>
    </location>
</feature>
<keyword evidence="3" id="KW-1185">Reference proteome</keyword>
<name>A0A836HDG8_9TRYP</name>
<comment type="caution">
    <text evidence="2">The sequence shown here is derived from an EMBL/GenBank/DDBJ whole genome shotgun (WGS) entry which is preliminary data.</text>
</comment>
<dbReference type="EMBL" id="JAFHLR010000027">
    <property type="protein sequence ID" value="KAG5475751.1"/>
    <property type="molecule type" value="Genomic_DNA"/>
</dbReference>
<accession>A0A836HDG8</accession>
<dbReference type="Proteomes" id="UP000674143">
    <property type="component" value="Unassembled WGS sequence"/>
</dbReference>